<protein>
    <submittedName>
        <fullName evidence="2">Uncharacterized protein</fullName>
    </submittedName>
</protein>
<proteinExistence type="predicted"/>
<name>A0A4Z2GD99_9TELE</name>
<evidence type="ECO:0000313" key="3">
    <source>
        <dbReference type="Proteomes" id="UP000314294"/>
    </source>
</evidence>
<dbReference type="Proteomes" id="UP000314294">
    <property type="component" value="Unassembled WGS sequence"/>
</dbReference>
<keyword evidence="3" id="KW-1185">Reference proteome</keyword>
<dbReference type="AlphaFoldDB" id="A0A4Z2GD99"/>
<feature type="region of interest" description="Disordered" evidence="1">
    <location>
        <begin position="1"/>
        <end position="64"/>
    </location>
</feature>
<accession>A0A4Z2GD99</accession>
<gene>
    <name evidence="2" type="ORF">EYF80_038560</name>
</gene>
<sequence length="72" mass="8186">MHFRVSERPRMEPEEENQQTPVLMDPEDRNRVPVHTSNAVLGPDGTSENRRPGSSALFLSGPTGRRLVRYQV</sequence>
<feature type="compositionally biased region" description="Basic and acidic residues" evidence="1">
    <location>
        <begin position="1"/>
        <end position="12"/>
    </location>
</feature>
<reference evidence="2 3" key="1">
    <citation type="submission" date="2019-03" db="EMBL/GenBank/DDBJ databases">
        <title>First draft genome of Liparis tanakae, snailfish: a comprehensive survey of snailfish specific genes.</title>
        <authorList>
            <person name="Kim W."/>
            <person name="Song I."/>
            <person name="Jeong J.-H."/>
            <person name="Kim D."/>
            <person name="Kim S."/>
            <person name="Ryu S."/>
            <person name="Song J.Y."/>
            <person name="Lee S.K."/>
        </authorList>
    </citation>
    <scope>NUCLEOTIDE SEQUENCE [LARGE SCALE GENOMIC DNA]</scope>
    <source>
        <tissue evidence="2">Muscle</tissue>
    </source>
</reference>
<organism evidence="2 3">
    <name type="scientific">Liparis tanakae</name>
    <name type="common">Tanaka's snailfish</name>
    <dbReference type="NCBI Taxonomy" id="230148"/>
    <lineage>
        <taxon>Eukaryota</taxon>
        <taxon>Metazoa</taxon>
        <taxon>Chordata</taxon>
        <taxon>Craniata</taxon>
        <taxon>Vertebrata</taxon>
        <taxon>Euteleostomi</taxon>
        <taxon>Actinopterygii</taxon>
        <taxon>Neopterygii</taxon>
        <taxon>Teleostei</taxon>
        <taxon>Neoteleostei</taxon>
        <taxon>Acanthomorphata</taxon>
        <taxon>Eupercaria</taxon>
        <taxon>Perciformes</taxon>
        <taxon>Cottioidei</taxon>
        <taxon>Cottales</taxon>
        <taxon>Liparidae</taxon>
        <taxon>Liparis</taxon>
    </lineage>
</organism>
<evidence type="ECO:0000256" key="1">
    <source>
        <dbReference type="SAM" id="MobiDB-lite"/>
    </source>
</evidence>
<evidence type="ECO:0000313" key="2">
    <source>
        <dbReference type="EMBL" id="TNN51240.1"/>
    </source>
</evidence>
<dbReference type="EMBL" id="SRLO01000589">
    <property type="protein sequence ID" value="TNN51240.1"/>
    <property type="molecule type" value="Genomic_DNA"/>
</dbReference>
<comment type="caution">
    <text evidence="2">The sequence shown here is derived from an EMBL/GenBank/DDBJ whole genome shotgun (WGS) entry which is preliminary data.</text>
</comment>